<name>A0A176VHP0_MARPO</name>
<feature type="compositionally biased region" description="Low complexity" evidence="9">
    <location>
        <begin position="97"/>
        <end position="110"/>
    </location>
</feature>
<keyword evidence="7" id="KW-0811">Translocation</keyword>
<feature type="region of interest" description="Disordered" evidence="9">
    <location>
        <begin position="122"/>
        <end position="142"/>
    </location>
</feature>
<dbReference type="InterPro" id="IPR005807">
    <property type="entry name" value="SecE_bac"/>
</dbReference>
<keyword evidence="3" id="KW-0813">Transport</keyword>
<comment type="similarity">
    <text evidence="2">Belongs to the SecE/SEC61-gamma family.</text>
</comment>
<dbReference type="GO" id="GO:0006605">
    <property type="term" value="P:protein targeting"/>
    <property type="evidence" value="ECO:0007669"/>
    <property type="project" value="InterPro"/>
</dbReference>
<dbReference type="Gene3D" id="1.20.5.1030">
    <property type="entry name" value="Preprotein translocase secy subunit"/>
    <property type="match status" value="1"/>
</dbReference>
<protein>
    <submittedName>
        <fullName evidence="10">Uncharacterized protein</fullName>
    </submittedName>
</protein>
<dbReference type="PANTHER" id="PTHR37240:SF1">
    <property type="entry name" value="PREPROTEIN TRANSLOCASE SUBUNIT SECE1"/>
    <property type="match status" value="1"/>
</dbReference>
<comment type="subcellular location">
    <subcellularLocation>
        <location evidence="1">Membrane</location>
    </subcellularLocation>
</comment>
<dbReference type="GO" id="GO:0009306">
    <property type="term" value="P:protein secretion"/>
    <property type="evidence" value="ECO:0007669"/>
    <property type="project" value="InterPro"/>
</dbReference>
<keyword evidence="4" id="KW-0812">Transmembrane</keyword>
<evidence type="ECO:0000256" key="9">
    <source>
        <dbReference type="SAM" id="MobiDB-lite"/>
    </source>
</evidence>
<dbReference type="PANTHER" id="PTHR37240">
    <property type="entry name" value="PREPROTEIN TRANSLOCASE SUBUNIT SECE1"/>
    <property type="match status" value="1"/>
</dbReference>
<keyword evidence="11" id="KW-1185">Reference proteome</keyword>
<evidence type="ECO:0000256" key="7">
    <source>
        <dbReference type="ARBA" id="ARBA00023010"/>
    </source>
</evidence>
<dbReference type="NCBIfam" id="TIGR00964">
    <property type="entry name" value="secE_bact"/>
    <property type="match status" value="1"/>
</dbReference>
<evidence type="ECO:0000313" key="11">
    <source>
        <dbReference type="Proteomes" id="UP000077202"/>
    </source>
</evidence>
<evidence type="ECO:0000256" key="4">
    <source>
        <dbReference type="ARBA" id="ARBA00022692"/>
    </source>
</evidence>
<proteinExistence type="inferred from homology"/>
<dbReference type="GO" id="GO:0008320">
    <property type="term" value="F:protein transmembrane transporter activity"/>
    <property type="evidence" value="ECO:0007669"/>
    <property type="project" value="InterPro"/>
</dbReference>
<reference evidence="10" key="1">
    <citation type="submission" date="2016-03" db="EMBL/GenBank/DDBJ databases">
        <title>Mechanisms controlling the formation of the plant cell surface in tip-growing cells are functionally conserved among land plants.</title>
        <authorList>
            <person name="Honkanen S."/>
            <person name="Jones V.A."/>
            <person name="Morieri G."/>
            <person name="Champion C."/>
            <person name="Hetherington A.J."/>
            <person name="Kelly S."/>
            <person name="Saint-Marcoux D."/>
            <person name="Proust H."/>
            <person name="Prescott H."/>
            <person name="Dolan L."/>
        </authorList>
    </citation>
    <scope>NUCLEOTIDE SEQUENCE [LARGE SCALE GENOMIC DNA]</scope>
    <source>
        <tissue evidence="10">Whole gametophyte</tissue>
    </source>
</reference>
<evidence type="ECO:0000256" key="1">
    <source>
        <dbReference type="ARBA" id="ARBA00004370"/>
    </source>
</evidence>
<dbReference type="InterPro" id="IPR038379">
    <property type="entry name" value="SecE_sf"/>
</dbReference>
<evidence type="ECO:0000256" key="2">
    <source>
        <dbReference type="ARBA" id="ARBA00008274"/>
    </source>
</evidence>
<dbReference type="EMBL" id="LVLJ01003902">
    <property type="protein sequence ID" value="OAE19306.1"/>
    <property type="molecule type" value="Genomic_DNA"/>
</dbReference>
<dbReference type="GO" id="GO:0006886">
    <property type="term" value="P:intracellular protein transport"/>
    <property type="evidence" value="ECO:0007669"/>
    <property type="project" value="InterPro"/>
</dbReference>
<keyword evidence="8" id="KW-0472">Membrane</keyword>
<evidence type="ECO:0000256" key="3">
    <source>
        <dbReference type="ARBA" id="ARBA00022448"/>
    </source>
</evidence>
<organism evidence="10 11">
    <name type="scientific">Marchantia polymorpha subsp. ruderalis</name>
    <dbReference type="NCBI Taxonomy" id="1480154"/>
    <lineage>
        <taxon>Eukaryota</taxon>
        <taxon>Viridiplantae</taxon>
        <taxon>Streptophyta</taxon>
        <taxon>Embryophyta</taxon>
        <taxon>Marchantiophyta</taxon>
        <taxon>Marchantiopsida</taxon>
        <taxon>Marchantiidae</taxon>
        <taxon>Marchantiales</taxon>
        <taxon>Marchantiaceae</taxon>
        <taxon>Marchantia</taxon>
    </lineage>
</organism>
<dbReference type="Proteomes" id="UP000077202">
    <property type="component" value="Unassembled WGS sequence"/>
</dbReference>
<sequence>MALMEAISLGNVAKRSIGGCLPVLSSVPSCRCATVNCGVRAFNSSRTEWTSLTLDHGRAVGIDGRKALVARRGPSRPHGLESKRSVQQEERKEDSEGSPAISSGSDGDSAGEVVDAEFQAETATAAAKTDEKTTTASSPDEIGKALSELRKERVASDVQGPASTNDFWQGVVDETKLIEWPPLPKVLGTTGVVVAMILGSSVVLLTVNAILAEGSDFLFTNPAFKEFARGTLNLYCSRKVDSESAVRWMPVKPYGNSCAEMAFETRGALLQ</sequence>
<dbReference type="InterPro" id="IPR001901">
    <property type="entry name" value="Translocase_SecE/Sec61-g"/>
</dbReference>
<comment type="caution">
    <text evidence="10">The sequence shown here is derived from an EMBL/GenBank/DDBJ whole genome shotgun (WGS) entry which is preliminary data.</text>
</comment>
<keyword evidence="6" id="KW-1133">Transmembrane helix</keyword>
<accession>A0A176VHP0</accession>
<feature type="region of interest" description="Disordered" evidence="9">
    <location>
        <begin position="70"/>
        <end position="110"/>
    </location>
</feature>
<dbReference type="GO" id="GO:0009535">
    <property type="term" value="C:chloroplast thylakoid membrane"/>
    <property type="evidence" value="ECO:0007669"/>
    <property type="project" value="TreeGrafter"/>
</dbReference>
<evidence type="ECO:0000256" key="6">
    <source>
        <dbReference type="ARBA" id="ARBA00022989"/>
    </source>
</evidence>
<evidence type="ECO:0000313" key="10">
    <source>
        <dbReference type="EMBL" id="OAE19306.1"/>
    </source>
</evidence>
<keyword evidence="5" id="KW-0653">Protein transport</keyword>
<dbReference type="AlphaFoldDB" id="A0A176VHP0"/>
<evidence type="ECO:0000256" key="8">
    <source>
        <dbReference type="ARBA" id="ARBA00023136"/>
    </source>
</evidence>
<gene>
    <name evidence="10" type="ORF">AXG93_1860s1150</name>
</gene>
<feature type="compositionally biased region" description="Basic and acidic residues" evidence="9">
    <location>
        <begin position="78"/>
        <end position="95"/>
    </location>
</feature>
<dbReference type="InterPro" id="IPR055330">
    <property type="entry name" value="SECE1-like"/>
</dbReference>
<dbReference type="Pfam" id="PF00584">
    <property type="entry name" value="SecE"/>
    <property type="match status" value="1"/>
</dbReference>
<evidence type="ECO:0000256" key="5">
    <source>
        <dbReference type="ARBA" id="ARBA00022927"/>
    </source>
</evidence>